<comment type="caution">
    <text evidence="1">The sequence shown here is derived from an EMBL/GenBank/DDBJ whole genome shotgun (WGS) entry which is preliminary data.</text>
</comment>
<gene>
    <name evidence="1" type="ORF">GCM10011613_06240</name>
</gene>
<organism evidence="1 2">
    <name type="scientific">Cellvibrio zantedeschiae</name>
    <dbReference type="NCBI Taxonomy" id="1237077"/>
    <lineage>
        <taxon>Bacteria</taxon>
        <taxon>Pseudomonadati</taxon>
        <taxon>Pseudomonadota</taxon>
        <taxon>Gammaproteobacteria</taxon>
        <taxon>Cellvibrionales</taxon>
        <taxon>Cellvibrionaceae</taxon>
        <taxon>Cellvibrio</taxon>
    </lineage>
</organism>
<dbReference type="SUPFAM" id="SSF52833">
    <property type="entry name" value="Thioredoxin-like"/>
    <property type="match status" value="1"/>
</dbReference>
<dbReference type="InterPro" id="IPR032801">
    <property type="entry name" value="PXL2A/B/C"/>
</dbReference>
<evidence type="ECO:0000313" key="1">
    <source>
        <dbReference type="EMBL" id="GGY65143.1"/>
    </source>
</evidence>
<proteinExistence type="predicted"/>
<dbReference type="Pfam" id="PF13911">
    <property type="entry name" value="AhpC-TSA_2"/>
    <property type="match status" value="1"/>
</dbReference>
<dbReference type="EMBL" id="BMYZ01000001">
    <property type="protein sequence ID" value="GGY65143.1"/>
    <property type="molecule type" value="Genomic_DNA"/>
</dbReference>
<reference evidence="2" key="1">
    <citation type="journal article" date="2019" name="Int. J. Syst. Evol. Microbiol.">
        <title>The Global Catalogue of Microorganisms (GCM) 10K type strain sequencing project: providing services to taxonomists for standard genome sequencing and annotation.</title>
        <authorList>
            <consortium name="The Broad Institute Genomics Platform"/>
            <consortium name="The Broad Institute Genome Sequencing Center for Infectious Disease"/>
            <person name="Wu L."/>
            <person name="Ma J."/>
        </authorList>
    </citation>
    <scope>NUCLEOTIDE SEQUENCE [LARGE SCALE GENOMIC DNA]</scope>
    <source>
        <strain evidence="2">KCTC 32239</strain>
    </source>
</reference>
<evidence type="ECO:0000313" key="2">
    <source>
        <dbReference type="Proteomes" id="UP000619761"/>
    </source>
</evidence>
<keyword evidence="2" id="KW-1185">Reference proteome</keyword>
<dbReference type="InterPro" id="IPR036249">
    <property type="entry name" value="Thioredoxin-like_sf"/>
</dbReference>
<name>A0ABQ3AVE5_9GAMM</name>
<accession>A0ABQ3AVE5</accession>
<dbReference type="RefSeq" id="WP_189415997.1">
    <property type="nucleotide sequence ID" value="NZ_BMYZ01000001.1"/>
</dbReference>
<sequence>MAKIKAGDFIVKHRLETISDSHVDVPAAQQVTHIQFRRFSSCPICNLHIDTFIERHLELVATGIQEVVVFHSTQEEMLKYGNDVPFAMIADPEKNLYKSFGIESSIFSVINPVVWAPAVTGLLKFKQLPYEKGQSFFGLPADFLIAKTGEVVAVKYGNHADDHWEVDEVIQHARQLAIV</sequence>
<dbReference type="Gene3D" id="3.40.30.10">
    <property type="entry name" value="Glutaredoxin"/>
    <property type="match status" value="1"/>
</dbReference>
<protein>
    <submittedName>
        <fullName evidence="1">Alkyl hydroperoxide reductase</fullName>
    </submittedName>
</protein>
<dbReference type="Proteomes" id="UP000619761">
    <property type="component" value="Unassembled WGS sequence"/>
</dbReference>